<reference evidence="3 4" key="1">
    <citation type="submission" date="2016-11" db="EMBL/GenBank/DDBJ databases">
        <title>Study of marine rhodopsin-containing bacteria.</title>
        <authorList>
            <person name="Yoshizawa S."/>
            <person name="Kumagai Y."/>
            <person name="Kogure K."/>
        </authorList>
    </citation>
    <scope>NUCLEOTIDE SEQUENCE [LARGE SCALE GENOMIC DNA]</scope>
    <source>
        <strain evidence="3 4">SAORIC-28</strain>
    </source>
</reference>
<evidence type="ECO:0000256" key="1">
    <source>
        <dbReference type="SAM" id="MobiDB-lite"/>
    </source>
</evidence>
<feature type="compositionally biased region" description="Low complexity" evidence="1">
    <location>
        <begin position="263"/>
        <end position="280"/>
    </location>
</feature>
<feature type="transmembrane region" description="Helical" evidence="2">
    <location>
        <begin position="166"/>
        <end position="187"/>
    </location>
</feature>
<protein>
    <submittedName>
        <fullName evidence="3">Uncharacterized protein</fullName>
    </submittedName>
</protein>
<keyword evidence="4" id="KW-1185">Reference proteome</keyword>
<keyword evidence="2" id="KW-0472">Membrane</keyword>
<dbReference type="AlphaFoldDB" id="A0A271J4V9"/>
<dbReference type="EMBL" id="MQWD01000001">
    <property type="protein sequence ID" value="PAP78338.1"/>
    <property type="molecule type" value="Genomic_DNA"/>
</dbReference>
<feature type="compositionally biased region" description="Basic and acidic residues" evidence="1">
    <location>
        <begin position="283"/>
        <end position="295"/>
    </location>
</feature>
<name>A0A271J4V9_9BACT</name>
<keyword evidence="2" id="KW-1133">Transmembrane helix</keyword>
<comment type="caution">
    <text evidence="3">The sequence shown here is derived from an EMBL/GenBank/DDBJ whole genome shotgun (WGS) entry which is preliminary data.</text>
</comment>
<keyword evidence="2" id="KW-0812">Transmembrane</keyword>
<accession>A0A271J4V9</accession>
<gene>
    <name evidence="3" type="ORF">BSZ37_18885</name>
</gene>
<proteinExistence type="predicted"/>
<organism evidence="3 4">
    <name type="scientific">Rubrivirga marina</name>
    <dbReference type="NCBI Taxonomy" id="1196024"/>
    <lineage>
        <taxon>Bacteria</taxon>
        <taxon>Pseudomonadati</taxon>
        <taxon>Rhodothermota</taxon>
        <taxon>Rhodothermia</taxon>
        <taxon>Rhodothermales</taxon>
        <taxon>Rubricoccaceae</taxon>
        <taxon>Rubrivirga</taxon>
    </lineage>
</organism>
<dbReference type="RefSeq" id="WP_095512023.1">
    <property type="nucleotide sequence ID" value="NZ_MQWD01000001.1"/>
</dbReference>
<evidence type="ECO:0000256" key="2">
    <source>
        <dbReference type="SAM" id="Phobius"/>
    </source>
</evidence>
<feature type="transmembrane region" description="Helical" evidence="2">
    <location>
        <begin position="193"/>
        <end position="216"/>
    </location>
</feature>
<dbReference type="OrthoDB" id="1524495at2"/>
<sequence length="295" mass="30938">MRTYSEREVSAIIERAVERQQAAEEGGGDAGLTLDEIERIGRESGIDPAHLRAAAAEIDEAGRTLARQSGQSQTQVYVERWIDAPFTAAGWEDAVSELRTRFGATIGSAFGSTTGETVQQVGQSFEWSHTSPLGVRTRVTASPRGDQTRLRVTQLVGMASSTVEGVAYGGIIAAVLAVAAVVTTGALSGSAGLAAVVGALSFLLSWVAAAPLVAAADRRWRARKLRELGDLADDLVPVLRVPADQDAESEPERLPEDADGVPEADGAALGRLDLDALPDAPEADGRDASRGRVRG</sequence>
<evidence type="ECO:0000313" key="3">
    <source>
        <dbReference type="EMBL" id="PAP78338.1"/>
    </source>
</evidence>
<dbReference type="Proteomes" id="UP000216339">
    <property type="component" value="Unassembled WGS sequence"/>
</dbReference>
<evidence type="ECO:0000313" key="4">
    <source>
        <dbReference type="Proteomes" id="UP000216339"/>
    </source>
</evidence>
<feature type="region of interest" description="Disordered" evidence="1">
    <location>
        <begin position="243"/>
        <end position="295"/>
    </location>
</feature>